<dbReference type="EMBL" id="VIIS01001850">
    <property type="protein sequence ID" value="KAF0291867.1"/>
    <property type="molecule type" value="Genomic_DNA"/>
</dbReference>
<sequence length="300" mass="34011">MSNFESKKQQVRRELEKIGYRNIPEHQLDEFTADLRRLICHDRASRASRSQARSAALSSVSSRSGRDSSFRDCSPSSRPVRGVSARSSQYYRPDPDSGLTSTSYRGSPRDCGASQRSTGGRPRRKVYRCVGGRRVITDETTSGYSDGSPGSEFVNLRPEMDSDGTPDCSDDYDEDEYDNCADGPQPAMCARPFPRLHVNPVVPTELLPNRPLARPGFRVTADMLAHPIRSDPCTRMKWYSDYWATLKIPGIYRHHNVMNAVRNMLDTYDYLPRPLNKPEPVWNVSLLREQPTAMVKLNWC</sequence>
<keyword evidence="3" id="KW-1185">Reference proteome</keyword>
<dbReference type="Proteomes" id="UP000440578">
    <property type="component" value="Unassembled WGS sequence"/>
</dbReference>
<proteinExistence type="predicted"/>
<name>A0A6A4V6I9_AMPAM</name>
<gene>
    <name evidence="2" type="ORF">FJT64_010076</name>
</gene>
<evidence type="ECO:0000313" key="2">
    <source>
        <dbReference type="EMBL" id="KAF0291867.1"/>
    </source>
</evidence>
<dbReference type="OrthoDB" id="6343432at2759"/>
<feature type="region of interest" description="Disordered" evidence="1">
    <location>
        <begin position="138"/>
        <end position="168"/>
    </location>
</feature>
<reference evidence="2 3" key="1">
    <citation type="submission" date="2019-07" db="EMBL/GenBank/DDBJ databases">
        <title>Draft genome assembly of a fouling barnacle, Amphibalanus amphitrite (Darwin, 1854): The first reference genome for Thecostraca.</title>
        <authorList>
            <person name="Kim W."/>
        </authorList>
    </citation>
    <scope>NUCLEOTIDE SEQUENCE [LARGE SCALE GENOMIC DNA]</scope>
    <source>
        <strain evidence="2">SNU_AA5</strain>
        <tissue evidence="2">Soma without cirri and trophi</tissue>
    </source>
</reference>
<organism evidence="2 3">
    <name type="scientific">Amphibalanus amphitrite</name>
    <name type="common">Striped barnacle</name>
    <name type="synonym">Balanus amphitrite</name>
    <dbReference type="NCBI Taxonomy" id="1232801"/>
    <lineage>
        <taxon>Eukaryota</taxon>
        <taxon>Metazoa</taxon>
        <taxon>Ecdysozoa</taxon>
        <taxon>Arthropoda</taxon>
        <taxon>Crustacea</taxon>
        <taxon>Multicrustacea</taxon>
        <taxon>Cirripedia</taxon>
        <taxon>Thoracica</taxon>
        <taxon>Thoracicalcarea</taxon>
        <taxon>Balanomorpha</taxon>
        <taxon>Balanoidea</taxon>
        <taxon>Balanidae</taxon>
        <taxon>Amphibalaninae</taxon>
        <taxon>Amphibalanus</taxon>
    </lineage>
</organism>
<feature type="compositionally biased region" description="Low complexity" evidence="1">
    <location>
        <begin position="47"/>
        <end position="63"/>
    </location>
</feature>
<accession>A0A6A4V6I9</accession>
<protein>
    <submittedName>
        <fullName evidence="2">Uncharacterized protein</fullName>
    </submittedName>
</protein>
<feature type="region of interest" description="Disordered" evidence="1">
    <location>
        <begin position="44"/>
        <end position="125"/>
    </location>
</feature>
<dbReference type="AlphaFoldDB" id="A0A6A4V6I9"/>
<evidence type="ECO:0000313" key="3">
    <source>
        <dbReference type="Proteomes" id="UP000440578"/>
    </source>
</evidence>
<evidence type="ECO:0000256" key="1">
    <source>
        <dbReference type="SAM" id="MobiDB-lite"/>
    </source>
</evidence>
<comment type="caution">
    <text evidence="2">The sequence shown here is derived from an EMBL/GenBank/DDBJ whole genome shotgun (WGS) entry which is preliminary data.</text>
</comment>